<comment type="caution">
    <text evidence="1">The sequence shown here is derived from an EMBL/GenBank/DDBJ whole genome shotgun (WGS) entry which is preliminary data.</text>
</comment>
<name>A0A9Q3JFF2_9BASI</name>
<gene>
    <name evidence="1" type="ORF">O181_100461</name>
</gene>
<evidence type="ECO:0000313" key="1">
    <source>
        <dbReference type="EMBL" id="MBW0560746.1"/>
    </source>
</evidence>
<dbReference type="Proteomes" id="UP000765509">
    <property type="component" value="Unassembled WGS sequence"/>
</dbReference>
<accession>A0A9Q3JFF2</accession>
<dbReference type="AlphaFoldDB" id="A0A9Q3JFF2"/>
<dbReference type="EMBL" id="AVOT02069973">
    <property type="protein sequence ID" value="MBW0560746.1"/>
    <property type="molecule type" value="Genomic_DNA"/>
</dbReference>
<keyword evidence="2" id="KW-1185">Reference proteome</keyword>
<evidence type="ECO:0000313" key="2">
    <source>
        <dbReference type="Proteomes" id="UP000765509"/>
    </source>
</evidence>
<reference evidence="1" key="1">
    <citation type="submission" date="2021-03" db="EMBL/GenBank/DDBJ databases">
        <title>Draft genome sequence of rust myrtle Austropuccinia psidii MF-1, a brazilian biotype.</title>
        <authorList>
            <person name="Quecine M.C."/>
            <person name="Pachon D.M.R."/>
            <person name="Bonatelli M.L."/>
            <person name="Correr F.H."/>
            <person name="Franceschini L.M."/>
            <person name="Leite T.F."/>
            <person name="Margarido G.R.A."/>
            <person name="Almeida C.A."/>
            <person name="Ferrarezi J.A."/>
            <person name="Labate C.A."/>
        </authorList>
    </citation>
    <scope>NUCLEOTIDE SEQUENCE</scope>
    <source>
        <strain evidence="1">MF-1</strain>
    </source>
</reference>
<organism evidence="1 2">
    <name type="scientific">Austropuccinia psidii MF-1</name>
    <dbReference type="NCBI Taxonomy" id="1389203"/>
    <lineage>
        <taxon>Eukaryota</taxon>
        <taxon>Fungi</taxon>
        <taxon>Dikarya</taxon>
        <taxon>Basidiomycota</taxon>
        <taxon>Pucciniomycotina</taxon>
        <taxon>Pucciniomycetes</taxon>
        <taxon>Pucciniales</taxon>
        <taxon>Sphaerophragmiaceae</taxon>
        <taxon>Austropuccinia</taxon>
    </lineage>
</organism>
<protein>
    <submittedName>
        <fullName evidence="1">Uncharacterized protein</fullName>
    </submittedName>
</protein>
<sequence>MIHGLWGHWRPARPKMTPEPKFSGASGVPWPGPIRRVQDHKDSDLSKVAGDVMGGDFSAKETCYHHFKGFEGGPSLRYDPHFLEGIFFRLEVIQSDSLNILLAYSLFMSSKLTESTESSPSVPPPSILHGLGILSGFYSPSMASSGHFDPTQTYDGYKAVEVLDPACTECLEKGKDCFEH</sequence>
<proteinExistence type="predicted"/>